<accession>A0AAX4J7H5</accession>
<proteinExistence type="predicted"/>
<protein>
    <submittedName>
        <fullName evidence="2">Tail fiber</fullName>
    </submittedName>
</protein>
<dbReference type="Proteomes" id="UP001432104">
    <property type="component" value="Segment"/>
</dbReference>
<feature type="region of interest" description="Disordered" evidence="1">
    <location>
        <begin position="1"/>
        <end position="24"/>
    </location>
</feature>
<reference evidence="2" key="1">
    <citation type="submission" date="2023-12" db="EMBL/GenBank/DDBJ databases">
        <authorList>
            <person name="Gan X.Y."/>
            <person name="Chu Y.W."/>
        </authorList>
    </citation>
    <scope>NUCLEOTIDE SEQUENCE</scope>
</reference>
<evidence type="ECO:0000313" key="2">
    <source>
        <dbReference type="EMBL" id="WRY57315.1"/>
    </source>
</evidence>
<dbReference type="CDD" id="cd19958">
    <property type="entry name" value="pyocin_knob"/>
    <property type="match status" value="1"/>
</dbReference>
<name>A0AAX4J7H5_9CAUD</name>
<dbReference type="EMBL" id="OR962153">
    <property type="protein sequence ID" value="WRY57315.1"/>
    <property type="molecule type" value="Genomic_DNA"/>
</dbReference>
<organism evidence="2 3">
    <name type="scientific">Pseudomonas phage vB_PaeM_SIIA-P1</name>
    <dbReference type="NCBI Taxonomy" id="3114684"/>
    <lineage>
        <taxon>Viruses</taxon>
        <taxon>Duplodnaviria</taxon>
        <taxon>Heunggongvirae</taxon>
        <taxon>Uroviricota</taxon>
        <taxon>Caudoviricetes</taxon>
        <taxon>Lindbergviridae</taxon>
        <taxon>Pbunavirus</taxon>
    </lineage>
</organism>
<sequence>MITPELIPSPFAAQGDKDPIPQTSSTGFANLRDGYTPDYEISLASNNPQAKAVERKIQNQLFFIATQNAQAWQRQMAPPWFQGMPGGYEQNAEVVRVGNDGIMRRYRSMVNANASDPLSSTTWEEQPAWSAMRSNIPMPAGGPGLSSGGEVITTGRNFNDLLNGTWEFFSDSVVIASQNAPVYPASAGAAAGMLEAKSWVSGANTFCVQRYTDRVGNVAVRGLNAGAWTNWMYAVNVMALQQGRVTYGVAAGSANAYTLTLVPQLQGGLVDGMILRVKFNTMNTGASTINVSGLGAKAIVGAANFPLTGGELGQGLIAELVFDAAGDRWRILAGAPRIQVGNADQDYQAPSWKQVKDYVASQKLTEVDWADVVNKPNVAIQDTTPWFANLELSDARPFIDFHFNNNRAKDFDYRFISEADGSMAFYSRQGSAGPTQDILFSRSNVTFLQPRLDVAKNLAYIANSGPLWQNTTADQPGWKFTFAQGVDANNNAVIAVNTTNPDGSYRSQIMRWDWASTNVIFNNRPLFAGQYTPWDSGNFDPATKVDLNAANATNGNMVFNRISGTGSGIASSGRVGAINLQNGAHSGQAAAVTFERGGSIFVNFGLDTDNVLKVGGGNLGANAYPVIHAGNYNNYINQALVQVGLGGVGSYGIFAVLDNAAPTATVQPGVVVDGSILIYSSCAANYNSGQRPAGTWRCMGYVVNRDANTPDSATLFQRVT</sequence>
<evidence type="ECO:0000256" key="1">
    <source>
        <dbReference type="SAM" id="MobiDB-lite"/>
    </source>
</evidence>
<evidence type="ECO:0000313" key="3">
    <source>
        <dbReference type="Proteomes" id="UP001432104"/>
    </source>
</evidence>